<organism evidence="1 2">
    <name type="scientific">Nonomuraea marmarensis</name>
    <dbReference type="NCBI Taxonomy" id="3351344"/>
    <lineage>
        <taxon>Bacteria</taxon>
        <taxon>Bacillati</taxon>
        <taxon>Actinomycetota</taxon>
        <taxon>Actinomycetes</taxon>
        <taxon>Streptosporangiales</taxon>
        <taxon>Streptosporangiaceae</taxon>
        <taxon>Nonomuraea</taxon>
    </lineage>
</organism>
<comment type="caution">
    <text evidence="1">The sequence shown here is derived from an EMBL/GenBank/DDBJ whole genome shotgun (WGS) entry which is preliminary data.</text>
</comment>
<gene>
    <name evidence="1" type="ORF">ACFLIM_39090</name>
</gene>
<keyword evidence="2" id="KW-1185">Reference proteome</keyword>
<protein>
    <recommendedName>
        <fullName evidence="3">Competence protein CoiA-like family protein</fullName>
    </recommendedName>
</protein>
<dbReference type="EMBL" id="JBICRM010000034">
    <property type="protein sequence ID" value="MFG1709214.1"/>
    <property type="molecule type" value="Genomic_DNA"/>
</dbReference>
<reference evidence="1 2" key="1">
    <citation type="submission" date="2024-10" db="EMBL/GenBank/DDBJ databases">
        <authorList>
            <person name="Topkara A.R."/>
            <person name="Saygin H."/>
        </authorList>
    </citation>
    <scope>NUCLEOTIDE SEQUENCE [LARGE SCALE GENOMIC DNA]</scope>
    <source>
        <strain evidence="1 2">M3C6</strain>
    </source>
</reference>
<proteinExistence type="predicted"/>
<evidence type="ECO:0008006" key="3">
    <source>
        <dbReference type="Google" id="ProtNLM"/>
    </source>
</evidence>
<dbReference type="RefSeq" id="WP_393173771.1">
    <property type="nucleotide sequence ID" value="NZ_JBICRM010000034.1"/>
</dbReference>
<evidence type="ECO:0000313" key="2">
    <source>
        <dbReference type="Proteomes" id="UP001603978"/>
    </source>
</evidence>
<dbReference type="Proteomes" id="UP001603978">
    <property type="component" value="Unassembled WGS sequence"/>
</dbReference>
<name>A0ABW7AQ51_9ACTN</name>
<accession>A0ABW7AQ51</accession>
<evidence type="ECO:0000313" key="1">
    <source>
        <dbReference type="EMBL" id="MFG1709214.1"/>
    </source>
</evidence>
<sequence>MYWHTSDNAEQEGRRQPGRLADRSFWLNDAPRLMLWCRLFGHKPVVDGHGPIGATLRAARWVTCDRCGVRPDPQGNLDPDEWPIGVRYDGEIDKPERYVLTTEEIRKAMARVRAGHRLPGPWPDKPTGTIGGQLLLGRTFGGFSVEVKVGNAGSEHTLAAHLRINPLGALYLHTERFGTWLQRRLIPEGYESRVISLSFDDWAIRTQLWARRNSWSRDDPWWMHGRVNLDLVEKVFGHKRYSHEAAAGPVMGWIKMPEGDSHQVQLRLKRVRLGRPRAKWAAKYHWSVEWESATPIVTRPCKGGTVSASVQVPDLAVETHSWDVFACAMAAMVMSEQRAAYGYQPEAAEGGDTR</sequence>